<comment type="caution">
    <text evidence="1">The sequence shown here is derived from an EMBL/GenBank/DDBJ whole genome shotgun (WGS) entry which is preliminary data.</text>
</comment>
<proteinExistence type="predicted"/>
<sequence>MKIPLIQTDVTKIKYMIFLSYDFSENQEILLAINQLLEECYLDETNLDKLCETEQPERIIKAIIRRALQRRG</sequence>
<name>A0A645AZA7_9ZZZZ</name>
<accession>A0A645AZA7</accession>
<dbReference type="AlphaFoldDB" id="A0A645AZA7"/>
<organism evidence="1">
    <name type="scientific">bioreactor metagenome</name>
    <dbReference type="NCBI Taxonomy" id="1076179"/>
    <lineage>
        <taxon>unclassified sequences</taxon>
        <taxon>metagenomes</taxon>
        <taxon>ecological metagenomes</taxon>
    </lineage>
</organism>
<gene>
    <name evidence="1" type="ORF">SDC9_105320</name>
</gene>
<reference evidence="1" key="1">
    <citation type="submission" date="2019-08" db="EMBL/GenBank/DDBJ databases">
        <authorList>
            <person name="Kucharzyk K."/>
            <person name="Murdoch R.W."/>
            <person name="Higgins S."/>
            <person name="Loffler F."/>
        </authorList>
    </citation>
    <scope>NUCLEOTIDE SEQUENCE</scope>
</reference>
<dbReference type="EMBL" id="VSSQ01016790">
    <property type="protein sequence ID" value="MPM58489.1"/>
    <property type="molecule type" value="Genomic_DNA"/>
</dbReference>
<evidence type="ECO:0000313" key="1">
    <source>
        <dbReference type="EMBL" id="MPM58489.1"/>
    </source>
</evidence>
<protein>
    <submittedName>
        <fullName evidence="1">Uncharacterized protein</fullName>
    </submittedName>
</protein>